<gene>
    <name evidence="1" type="ORF">E2C01_038630</name>
</gene>
<evidence type="ECO:0000313" key="2">
    <source>
        <dbReference type="Proteomes" id="UP000324222"/>
    </source>
</evidence>
<proteinExistence type="predicted"/>
<evidence type="ECO:0000313" key="1">
    <source>
        <dbReference type="EMBL" id="MPC44946.1"/>
    </source>
</evidence>
<organism evidence="1 2">
    <name type="scientific">Portunus trituberculatus</name>
    <name type="common">Swimming crab</name>
    <name type="synonym">Neptunus trituberculatus</name>
    <dbReference type="NCBI Taxonomy" id="210409"/>
    <lineage>
        <taxon>Eukaryota</taxon>
        <taxon>Metazoa</taxon>
        <taxon>Ecdysozoa</taxon>
        <taxon>Arthropoda</taxon>
        <taxon>Crustacea</taxon>
        <taxon>Multicrustacea</taxon>
        <taxon>Malacostraca</taxon>
        <taxon>Eumalacostraca</taxon>
        <taxon>Eucarida</taxon>
        <taxon>Decapoda</taxon>
        <taxon>Pleocyemata</taxon>
        <taxon>Brachyura</taxon>
        <taxon>Eubrachyura</taxon>
        <taxon>Portunoidea</taxon>
        <taxon>Portunidae</taxon>
        <taxon>Portuninae</taxon>
        <taxon>Portunus</taxon>
    </lineage>
</organism>
<dbReference type="Proteomes" id="UP000324222">
    <property type="component" value="Unassembled WGS sequence"/>
</dbReference>
<keyword evidence="2" id="KW-1185">Reference proteome</keyword>
<name>A0A5B7FHP2_PORTR</name>
<comment type="caution">
    <text evidence="1">The sequence shown here is derived from an EMBL/GenBank/DDBJ whole genome shotgun (WGS) entry which is preliminary data.</text>
</comment>
<dbReference type="EMBL" id="VSRR010006504">
    <property type="protein sequence ID" value="MPC44946.1"/>
    <property type="molecule type" value="Genomic_DNA"/>
</dbReference>
<reference evidence="1 2" key="1">
    <citation type="submission" date="2019-05" db="EMBL/GenBank/DDBJ databases">
        <title>Another draft genome of Portunus trituberculatus and its Hox gene families provides insights of decapod evolution.</title>
        <authorList>
            <person name="Jeong J.-H."/>
            <person name="Song I."/>
            <person name="Kim S."/>
            <person name="Choi T."/>
            <person name="Kim D."/>
            <person name="Ryu S."/>
            <person name="Kim W."/>
        </authorList>
    </citation>
    <scope>NUCLEOTIDE SEQUENCE [LARGE SCALE GENOMIC DNA]</scope>
    <source>
        <tissue evidence="1">Muscle</tissue>
    </source>
</reference>
<protein>
    <submittedName>
        <fullName evidence="1">Uncharacterized protein</fullName>
    </submittedName>
</protein>
<dbReference type="AlphaFoldDB" id="A0A5B7FHP2"/>
<accession>A0A5B7FHP2</accession>
<sequence>MRLTVPTTPRRPLPGCRHRWYIRGDSSRL</sequence>